<sequence>MAFSMSNLNASELQNVGAVLTSTKASDYTNSADIELQWAMKAMDHATVHYNLISSVDASRLRLTQMDDIIYKHFRETFPDFDVRSIKEDDLKTPESKEKWRNFCESFKGHIEDYNLGTLLRLRCEDDYTPETTTFSVRTQFLAIEIARNKEGHNSILLEKKKAKQEVEAKEKESS</sequence>
<dbReference type="STRING" id="188477.A0A3S1ABT0"/>
<dbReference type="EMBL" id="RQTK01000101">
    <property type="protein sequence ID" value="RUS87782.1"/>
    <property type="molecule type" value="Genomic_DNA"/>
</dbReference>
<evidence type="ECO:0000259" key="1">
    <source>
        <dbReference type="Pfam" id="PF04669"/>
    </source>
</evidence>
<protein>
    <recommendedName>
        <fullName evidence="1">Polysaccharide biosynthesis domain-containing protein</fullName>
    </recommendedName>
</protein>
<dbReference type="GO" id="GO:0005737">
    <property type="term" value="C:cytoplasm"/>
    <property type="evidence" value="ECO:0007669"/>
    <property type="project" value="TreeGrafter"/>
</dbReference>
<proteinExistence type="predicted"/>
<dbReference type="InterPro" id="IPR021148">
    <property type="entry name" value="Polysacc_synth_dom"/>
</dbReference>
<evidence type="ECO:0000313" key="2">
    <source>
        <dbReference type="EMBL" id="RUS87782.1"/>
    </source>
</evidence>
<name>A0A3S1ABT0_ELYCH</name>
<evidence type="ECO:0000313" key="3">
    <source>
        <dbReference type="Proteomes" id="UP000271974"/>
    </source>
</evidence>
<dbReference type="Pfam" id="PF04669">
    <property type="entry name" value="PBDC1"/>
    <property type="match status" value="1"/>
</dbReference>
<dbReference type="AlphaFoldDB" id="A0A3S1ABT0"/>
<dbReference type="PANTHER" id="PTHR13410:SF9">
    <property type="entry name" value="PROTEIN PBDC1"/>
    <property type="match status" value="1"/>
</dbReference>
<feature type="domain" description="Polysaccharide biosynthesis" evidence="1">
    <location>
        <begin position="34"/>
        <end position="156"/>
    </location>
</feature>
<accession>A0A3S1ABT0</accession>
<dbReference type="Gene3D" id="1.10.3560.10">
    <property type="entry name" value="yst0336 like domain"/>
    <property type="match status" value="1"/>
</dbReference>
<dbReference type="Proteomes" id="UP000271974">
    <property type="component" value="Unassembled WGS sequence"/>
</dbReference>
<dbReference type="InterPro" id="IPR023139">
    <property type="entry name" value="PBDC1-like_dom_sf"/>
</dbReference>
<organism evidence="2 3">
    <name type="scientific">Elysia chlorotica</name>
    <name type="common">Eastern emerald elysia</name>
    <name type="synonym">Sea slug</name>
    <dbReference type="NCBI Taxonomy" id="188477"/>
    <lineage>
        <taxon>Eukaryota</taxon>
        <taxon>Metazoa</taxon>
        <taxon>Spiralia</taxon>
        <taxon>Lophotrochozoa</taxon>
        <taxon>Mollusca</taxon>
        <taxon>Gastropoda</taxon>
        <taxon>Heterobranchia</taxon>
        <taxon>Euthyneura</taxon>
        <taxon>Panpulmonata</taxon>
        <taxon>Sacoglossa</taxon>
        <taxon>Placobranchoidea</taxon>
        <taxon>Plakobranchidae</taxon>
        <taxon>Elysia</taxon>
    </lineage>
</organism>
<gene>
    <name evidence="2" type="ORF">EGW08_004447</name>
</gene>
<keyword evidence="3" id="KW-1185">Reference proteome</keyword>
<reference evidence="2 3" key="1">
    <citation type="submission" date="2019-01" db="EMBL/GenBank/DDBJ databases">
        <title>A draft genome assembly of the solar-powered sea slug Elysia chlorotica.</title>
        <authorList>
            <person name="Cai H."/>
            <person name="Li Q."/>
            <person name="Fang X."/>
            <person name="Li J."/>
            <person name="Curtis N.E."/>
            <person name="Altenburger A."/>
            <person name="Shibata T."/>
            <person name="Feng M."/>
            <person name="Maeda T."/>
            <person name="Schwartz J.A."/>
            <person name="Shigenobu S."/>
            <person name="Lundholm N."/>
            <person name="Nishiyama T."/>
            <person name="Yang H."/>
            <person name="Hasebe M."/>
            <person name="Li S."/>
            <person name="Pierce S.K."/>
            <person name="Wang J."/>
        </authorList>
    </citation>
    <scope>NUCLEOTIDE SEQUENCE [LARGE SCALE GENOMIC DNA]</scope>
    <source>
        <strain evidence="2">EC2010</strain>
        <tissue evidence="2">Whole organism of an adult</tissue>
    </source>
</reference>
<dbReference type="InterPro" id="IPR008476">
    <property type="entry name" value="PBDC1_metazoa/fungi"/>
</dbReference>
<dbReference type="OrthoDB" id="10248897at2759"/>
<comment type="caution">
    <text evidence="2">The sequence shown here is derived from an EMBL/GenBank/DDBJ whole genome shotgun (WGS) entry which is preliminary data.</text>
</comment>
<dbReference type="PANTHER" id="PTHR13410">
    <property type="entry name" value="PROTEIN PBDC1"/>
    <property type="match status" value="1"/>
</dbReference>